<dbReference type="InterPro" id="IPR050300">
    <property type="entry name" value="GDXG_lipolytic_enzyme"/>
</dbReference>
<feature type="chain" id="PRO_5045731759" evidence="3">
    <location>
        <begin position="18"/>
        <end position="324"/>
    </location>
</feature>
<dbReference type="InterPro" id="IPR029058">
    <property type="entry name" value="AB_hydrolase_fold"/>
</dbReference>
<reference evidence="6" key="1">
    <citation type="journal article" date="2019" name="Int. J. Syst. Evol. Microbiol.">
        <title>The Global Catalogue of Microorganisms (GCM) 10K type strain sequencing project: providing services to taxonomists for standard genome sequencing and annotation.</title>
        <authorList>
            <consortium name="The Broad Institute Genomics Platform"/>
            <consortium name="The Broad Institute Genome Sequencing Center for Infectious Disease"/>
            <person name="Wu L."/>
            <person name="Ma J."/>
        </authorList>
    </citation>
    <scope>NUCLEOTIDE SEQUENCE [LARGE SCALE GENOMIC DNA]</scope>
    <source>
        <strain evidence="6">CGMCC 4.1469</strain>
    </source>
</reference>
<evidence type="ECO:0000313" key="6">
    <source>
        <dbReference type="Proteomes" id="UP001596052"/>
    </source>
</evidence>
<evidence type="ECO:0000256" key="1">
    <source>
        <dbReference type="ARBA" id="ARBA00010515"/>
    </source>
</evidence>
<dbReference type="InterPro" id="IPR049492">
    <property type="entry name" value="BD-FAE-like_dom"/>
</dbReference>
<comment type="caution">
    <text evidence="5">The sequence shown here is derived from an EMBL/GenBank/DDBJ whole genome shotgun (WGS) entry which is preliminary data.</text>
</comment>
<gene>
    <name evidence="5" type="ORF">ACFQDI_17185</name>
</gene>
<feature type="domain" description="BD-FAE-like" evidence="4">
    <location>
        <begin position="56"/>
        <end position="264"/>
    </location>
</feature>
<name>A0ABW0KT25_9BACT</name>
<dbReference type="EMBL" id="JBHSMQ010000006">
    <property type="protein sequence ID" value="MFC5456603.1"/>
    <property type="molecule type" value="Genomic_DNA"/>
</dbReference>
<keyword evidence="6" id="KW-1185">Reference proteome</keyword>
<evidence type="ECO:0000259" key="4">
    <source>
        <dbReference type="Pfam" id="PF20434"/>
    </source>
</evidence>
<dbReference type="PANTHER" id="PTHR48081:SF30">
    <property type="entry name" value="ACETYL-HYDROLASE LIPR-RELATED"/>
    <property type="match status" value="1"/>
</dbReference>
<dbReference type="Pfam" id="PF20434">
    <property type="entry name" value="BD-FAE"/>
    <property type="match status" value="1"/>
</dbReference>
<keyword evidence="2" id="KW-0378">Hydrolase</keyword>
<dbReference type="Proteomes" id="UP001596052">
    <property type="component" value="Unassembled WGS sequence"/>
</dbReference>
<organism evidence="5 6">
    <name type="scientific">Prosthecobacter fluviatilis</name>
    <dbReference type="NCBI Taxonomy" id="445931"/>
    <lineage>
        <taxon>Bacteria</taxon>
        <taxon>Pseudomonadati</taxon>
        <taxon>Verrucomicrobiota</taxon>
        <taxon>Verrucomicrobiia</taxon>
        <taxon>Verrucomicrobiales</taxon>
        <taxon>Verrucomicrobiaceae</taxon>
        <taxon>Prosthecobacter</taxon>
    </lineage>
</organism>
<sequence length="324" mass="35584">MKSSAILTLILAASLNAQTPAPATKPAAAPAAKPAAPKRAPTLANVPYGTHERQVLDFYKADSAKPAPLLFFIHGGGWVAGDKSGVGELEACLKAGISVVSINYRYSWQAQLAGVMPPVQWPLEDAARALQFVRSKAAEWNIDKQRIGASGGSAGACSSLYLAFHDDMADPKSRDPIARESTRLWCAAVSGAQTSLDPKQLKEWTPNSRYGGHAFGFMDPNERKTRDTRFAEFLEKRESVLKWIKMYSPYEWVSKDDPPVYLYYSSTPAIGQEQKDPTHTSNYGVKLQEHCREIGDECELVYPGAPDVKHKSIAEFLIETLKKP</sequence>
<dbReference type="SUPFAM" id="SSF53474">
    <property type="entry name" value="alpha/beta-Hydrolases"/>
    <property type="match status" value="1"/>
</dbReference>
<proteinExistence type="inferred from homology"/>
<dbReference type="PANTHER" id="PTHR48081">
    <property type="entry name" value="AB HYDROLASE SUPERFAMILY PROTEIN C4A8.06C"/>
    <property type="match status" value="1"/>
</dbReference>
<protein>
    <submittedName>
        <fullName evidence="5">Carboxylesterase family protein</fullName>
    </submittedName>
</protein>
<dbReference type="Gene3D" id="3.40.50.1820">
    <property type="entry name" value="alpha/beta hydrolase"/>
    <property type="match status" value="1"/>
</dbReference>
<evidence type="ECO:0000313" key="5">
    <source>
        <dbReference type="EMBL" id="MFC5456603.1"/>
    </source>
</evidence>
<accession>A0ABW0KT25</accession>
<keyword evidence="3" id="KW-0732">Signal</keyword>
<evidence type="ECO:0000256" key="2">
    <source>
        <dbReference type="ARBA" id="ARBA00022801"/>
    </source>
</evidence>
<dbReference type="RefSeq" id="WP_377169006.1">
    <property type="nucleotide sequence ID" value="NZ_JBHSMQ010000006.1"/>
</dbReference>
<feature type="signal peptide" evidence="3">
    <location>
        <begin position="1"/>
        <end position="17"/>
    </location>
</feature>
<evidence type="ECO:0000256" key="3">
    <source>
        <dbReference type="SAM" id="SignalP"/>
    </source>
</evidence>
<comment type="similarity">
    <text evidence="1">Belongs to the 'GDXG' lipolytic enzyme family.</text>
</comment>